<organism evidence="1 2">
    <name type="scientific">Brachionus plicatilis</name>
    <name type="common">Marine rotifer</name>
    <name type="synonym">Brachionus muelleri</name>
    <dbReference type="NCBI Taxonomy" id="10195"/>
    <lineage>
        <taxon>Eukaryota</taxon>
        <taxon>Metazoa</taxon>
        <taxon>Spiralia</taxon>
        <taxon>Gnathifera</taxon>
        <taxon>Rotifera</taxon>
        <taxon>Eurotatoria</taxon>
        <taxon>Monogononta</taxon>
        <taxon>Pseudotrocha</taxon>
        <taxon>Ploima</taxon>
        <taxon>Brachionidae</taxon>
        <taxon>Brachionus</taxon>
    </lineage>
</organism>
<sequence>MVYKVARTLFQLNRKKNIYETNEKNTEAQALSFFFECNTEFRYYDTWVLPLAMVPYHICEKKFALLFEHENPFSFVKKKLPLLNQVKQLGNSHNLSKEDT</sequence>
<accession>A0A3M7SWG4</accession>
<protein>
    <submittedName>
        <fullName evidence="1">Uncharacterized protein</fullName>
    </submittedName>
</protein>
<dbReference type="AlphaFoldDB" id="A0A3M7SWG4"/>
<dbReference type="EMBL" id="REGN01000670">
    <property type="protein sequence ID" value="RNA40133.1"/>
    <property type="molecule type" value="Genomic_DNA"/>
</dbReference>
<evidence type="ECO:0000313" key="2">
    <source>
        <dbReference type="Proteomes" id="UP000276133"/>
    </source>
</evidence>
<reference evidence="1 2" key="1">
    <citation type="journal article" date="2018" name="Sci. Rep.">
        <title>Genomic signatures of local adaptation to the degree of environmental predictability in rotifers.</title>
        <authorList>
            <person name="Franch-Gras L."/>
            <person name="Hahn C."/>
            <person name="Garcia-Roger E.M."/>
            <person name="Carmona M.J."/>
            <person name="Serra M."/>
            <person name="Gomez A."/>
        </authorList>
    </citation>
    <scope>NUCLEOTIDE SEQUENCE [LARGE SCALE GENOMIC DNA]</scope>
    <source>
        <strain evidence="1">HYR1</strain>
    </source>
</reference>
<name>A0A3M7SWG4_BRAPC</name>
<keyword evidence="2" id="KW-1185">Reference proteome</keyword>
<comment type="caution">
    <text evidence="1">The sequence shown here is derived from an EMBL/GenBank/DDBJ whole genome shotgun (WGS) entry which is preliminary data.</text>
</comment>
<proteinExistence type="predicted"/>
<evidence type="ECO:0000313" key="1">
    <source>
        <dbReference type="EMBL" id="RNA40133.1"/>
    </source>
</evidence>
<dbReference type="Proteomes" id="UP000276133">
    <property type="component" value="Unassembled WGS sequence"/>
</dbReference>
<gene>
    <name evidence="1" type="ORF">BpHYR1_044123</name>
</gene>